<evidence type="ECO:0000313" key="1">
    <source>
        <dbReference type="EMBL" id="KRZ68631.1"/>
    </source>
</evidence>
<reference evidence="1 2" key="1">
    <citation type="submission" date="2015-01" db="EMBL/GenBank/DDBJ databases">
        <title>Evolution of Trichinella species and genotypes.</title>
        <authorList>
            <person name="Korhonen P.K."/>
            <person name="Edoardo P."/>
            <person name="Giuseppe L.R."/>
            <person name="Gasser R.B."/>
        </authorList>
    </citation>
    <scope>NUCLEOTIDE SEQUENCE [LARGE SCALE GENOMIC DNA]</scope>
    <source>
        <strain evidence="1">ISS1980</strain>
    </source>
</reference>
<dbReference type="AlphaFoldDB" id="A0A0V1MAA6"/>
<organism evidence="1 2">
    <name type="scientific">Trichinella papuae</name>
    <dbReference type="NCBI Taxonomy" id="268474"/>
    <lineage>
        <taxon>Eukaryota</taxon>
        <taxon>Metazoa</taxon>
        <taxon>Ecdysozoa</taxon>
        <taxon>Nematoda</taxon>
        <taxon>Enoplea</taxon>
        <taxon>Dorylaimia</taxon>
        <taxon>Trichinellida</taxon>
        <taxon>Trichinellidae</taxon>
        <taxon>Trichinella</taxon>
    </lineage>
</organism>
<keyword evidence="2" id="KW-1185">Reference proteome</keyword>
<sequence>MSFRDLHDFSRSYFYPGKRKTDHVLSSTSICYPKVAHQKLRSSTMTPNSGKQPEARARLVNAQMWVNDANGDHYGRLIRWAQQYGMTSLYPQLWEKQAFGDVPIGAIFLEQPYAAMESQLSGQKVSVMLYTCHNCGGQLLKKRQNEIFLTTRLFRPCEAAQSKPLRNQPGWLSNRFSEI</sequence>
<gene>
    <name evidence="1" type="ORF">T10_11410</name>
</gene>
<accession>A0A0V1MAA6</accession>
<dbReference type="Proteomes" id="UP000054843">
    <property type="component" value="Unassembled WGS sequence"/>
</dbReference>
<name>A0A0V1MAA6_9BILA</name>
<protein>
    <submittedName>
        <fullName evidence="1">Uncharacterized protein</fullName>
    </submittedName>
</protein>
<comment type="caution">
    <text evidence="1">The sequence shown here is derived from an EMBL/GenBank/DDBJ whole genome shotgun (WGS) entry which is preliminary data.</text>
</comment>
<evidence type="ECO:0000313" key="2">
    <source>
        <dbReference type="Proteomes" id="UP000054843"/>
    </source>
</evidence>
<dbReference type="EMBL" id="JYDO01000159">
    <property type="protein sequence ID" value="KRZ68631.1"/>
    <property type="molecule type" value="Genomic_DNA"/>
</dbReference>
<proteinExistence type="predicted"/>